<dbReference type="AlphaFoldDB" id="A0A914YJ93"/>
<feature type="domain" description="TonB C-terminal" evidence="15">
    <location>
        <begin position="1"/>
        <end position="87"/>
    </location>
</feature>
<evidence type="ECO:0000256" key="5">
    <source>
        <dbReference type="ARBA" id="ARBA00022093"/>
    </source>
</evidence>
<dbReference type="GO" id="GO:0005886">
    <property type="term" value="C:plasma membrane"/>
    <property type="evidence" value="ECO:0007669"/>
    <property type="project" value="UniProtKB-SubCell"/>
</dbReference>
<accession>A0A914YJ93</accession>
<evidence type="ECO:0000256" key="8">
    <source>
        <dbReference type="ARBA" id="ARBA00022519"/>
    </source>
</evidence>
<protein>
    <recommendedName>
        <fullName evidence="5">Biopolymer transport protein ExbB</fullName>
    </recommendedName>
</protein>
<evidence type="ECO:0000256" key="10">
    <source>
        <dbReference type="ARBA" id="ARBA00022927"/>
    </source>
</evidence>
<dbReference type="PANTHER" id="PTHR30625:SF14">
    <property type="entry name" value="BIOPOLYMER TRANSPORT PROTEIN EXBB"/>
    <property type="match status" value="1"/>
</dbReference>
<name>A0A914YJ93_9BILA</name>
<feature type="transmembrane region" description="Helical" evidence="14">
    <location>
        <begin position="247"/>
        <end position="273"/>
    </location>
</feature>
<evidence type="ECO:0000256" key="4">
    <source>
        <dbReference type="ARBA" id="ARBA00011471"/>
    </source>
</evidence>
<keyword evidence="6" id="KW-0813">Transport</keyword>
<evidence type="ECO:0000256" key="2">
    <source>
        <dbReference type="ARBA" id="ARBA00004429"/>
    </source>
</evidence>
<keyword evidence="8" id="KW-0997">Cell inner membrane</keyword>
<evidence type="ECO:0000256" key="11">
    <source>
        <dbReference type="ARBA" id="ARBA00022989"/>
    </source>
</evidence>
<comment type="subunit">
    <text evidence="4">The accessory proteins ExbB and ExbD seem to form a complex with TonB.</text>
</comment>
<keyword evidence="9 14" id="KW-0812">Transmembrane</keyword>
<proteinExistence type="inferred from homology"/>
<dbReference type="PANTHER" id="PTHR30625">
    <property type="entry name" value="PROTEIN TOLQ"/>
    <property type="match status" value="1"/>
</dbReference>
<keyword evidence="7" id="KW-1003">Cell membrane</keyword>
<feature type="transmembrane region" description="Helical" evidence="14">
    <location>
        <begin position="129"/>
        <end position="150"/>
    </location>
</feature>
<evidence type="ECO:0000313" key="16">
    <source>
        <dbReference type="Proteomes" id="UP000887577"/>
    </source>
</evidence>
<dbReference type="InterPro" id="IPR002898">
    <property type="entry name" value="MotA_ExbB_proton_chnl"/>
</dbReference>
<dbReference type="GO" id="GO:0055085">
    <property type="term" value="P:transmembrane transport"/>
    <property type="evidence" value="ECO:0007669"/>
    <property type="project" value="InterPro"/>
</dbReference>
<sequence>MNPPRYPPAAFRAGIQGEVILIIDVDASGNVTNVTVEKSSRNRDLDRAAMEAARKWRFNAAEAGGKKTAGRVRVPLSYTLYHHTQQKVSVMLQEIFIAAAAGGNPSNALSQMGFEHLIHETTTKPGDFAVSWVVLLTLIAMSAMSWYWTVINIFRATRLKSAADRVVSLFWDTPNAQDAIRAMEEQPASEPFSKIALDAAQAAAHHQRAEGGATGGVGENLSRSEFVDRALRQAVTRESNKLQSGMTLLATVGATAPFVGLLGTVWGIYGALIKIGATGSASIDAVAGPVGEALIMTAIGLFVAIPAVFALQLLQQDQQRDHQQVRYLRARPARLLRHRFARPLIAARVTQRRSK</sequence>
<evidence type="ECO:0000256" key="7">
    <source>
        <dbReference type="ARBA" id="ARBA00022475"/>
    </source>
</evidence>
<evidence type="ECO:0000259" key="15">
    <source>
        <dbReference type="PROSITE" id="PS52015"/>
    </source>
</evidence>
<feature type="transmembrane region" description="Helical" evidence="14">
    <location>
        <begin position="293"/>
        <end position="314"/>
    </location>
</feature>
<evidence type="ECO:0000256" key="6">
    <source>
        <dbReference type="ARBA" id="ARBA00022448"/>
    </source>
</evidence>
<organism evidence="16 17">
    <name type="scientific">Panagrolaimus superbus</name>
    <dbReference type="NCBI Taxonomy" id="310955"/>
    <lineage>
        <taxon>Eukaryota</taxon>
        <taxon>Metazoa</taxon>
        <taxon>Ecdysozoa</taxon>
        <taxon>Nematoda</taxon>
        <taxon>Chromadorea</taxon>
        <taxon>Rhabditida</taxon>
        <taxon>Tylenchina</taxon>
        <taxon>Panagrolaimomorpha</taxon>
        <taxon>Panagrolaimoidea</taxon>
        <taxon>Panagrolaimidae</taxon>
        <taxon>Panagrolaimus</taxon>
    </lineage>
</organism>
<comment type="subcellular location">
    <subcellularLocation>
        <location evidence="2">Cell inner membrane</location>
        <topology evidence="2">Multi-pass membrane protein</topology>
    </subcellularLocation>
    <subcellularLocation>
        <location evidence="1">Membrane</location>
        <topology evidence="1">Single-pass membrane protein</topology>
    </subcellularLocation>
</comment>
<dbReference type="SUPFAM" id="SSF74653">
    <property type="entry name" value="TolA/TonB C-terminal domain"/>
    <property type="match status" value="1"/>
</dbReference>
<keyword evidence="16" id="KW-1185">Reference proteome</keyword>
<dbReference type="PROSITE" id="PS52015">
    <property type="entry name" value="TONB_CTD"/>
    <property type="match status" value="1"/>
</dbReference>
<dbReference type="InterPro" id="IPR006260">
    <property type="entry name" value="TonB/TolA_C"/>
</dbReference>
<dbReference type="GO" id="GO:0017038">
    <property type="term" value="P:protein import"/>
    <property type="evidence" value="ECO:0007669"/>
    <property type="project" value="TreeGrafter"/>
</dbReference>
<dbReference type="InterPro" id="IPR050790">
    <property type="entry name" value="ExbB/TolQ_transport"/>
</dbReference>
<evidence type="ECO:0000256" key="12">
    <source>
        <dbReference type="ARBA" id="ARBA00023136"/>
    </source>
</evidence>
<dbReference type="Proteomes" id="UP000887577">
    <property type="component" value="Unplaced"/>
</dbReference>
<comment type="similarity">
    <text evidence="3">Belongs to the ExbB/TolQ family.</text>
</comment>
<comment type="function">
    <text evidence="13">Involved in the TonB-dependent energy-dependent transport of various receptor-bound substrates. Protects ExbD from proteolytic degradation and functionally stabilizes TonB.</text>
</comment>
<evidence type="ECO:0000256" key="3">
    <source>
        <dbReference type="ARBA" id="ARBA00010442"/>
    </source>
</evidence>
<keyword evidence="11 14" id="KW-1133">Transmembrane helix</keyword>
<evidence type="ECO:0000256" key="13">
    <source>
        <dbReference type="ARBA" id="ARBA00024816"/>
    </source>
</evidence>
<dbReference type="Pfam" id="PF01618">
    <property type="entry name" value="MotA_ExbB"/>
    <property type="match status" value="1"/>
</dbReference>
<evidence type="ECO:0000256" key="9">
    <source>
        <dbReference type="ARBA" id="ARBA00022692"/>
    </source>
</evidence>
<reference evidence="17" key="1">
    <citation type="submission" date="2022-11" db="UniProtKB">
        <authorList>
            <consortium name="WormBaseParasite"/>
        </authorList>
    </citation>
    <scope>IDENTIFICATION</scope>
</reference>
<keyword evidence="10" id="KW-0653">Protein transport</keyword>
<dbReference type="NCBIfam" id="TIGR01352">
    <property type="entry name" value="tonB_Cterm"/>
    <property type="match status" value="1"/>
</dbReference>
<keyword evidence="12 14" id="KW-0472">Membrane</keyword>
<evidence type="ECO:0000256" key="14">
    <source>
        <dbReference type="SAM" id="Phobius"/>
    </source>
</evidence>
<dbReference type="Pfam" id="PF03544">
    <property type="entry name" value="TonB_C"/>
    <property type="match status" value="1"/>
</dbReference>
<dbReference type="WBParaSite" id="PSU_v2.g19582.t1">
    <property type="protein sequence ID" value="PSU_v2.g19582.t1"/>
    <property type="gene ID" value="PSU_v2.g19582"/>
</dbReference>
<evidence type="ECO:0000313" key="17">
    <source>
        <dbReference type="WBParaSite" id="PSU_v2.g19582.t1"/>
    </source>
</evidence>
<dbReference type="Gene3D" id="3.30.1150.10">
    <property type="match status" value="1"/>
</dbReference>
<dbReference type="InterPro" id="IPR037682">
    <property type="entry name" value="TonB_C"/>
</dbReference>
<evidence type="ECO:0000256" key="1">
    <source>
        <dbReference type="ARBA" id="ARBA00004167"/>
    </source>
</evidence>